<dbReference type="SMART" id="SM01008">
    <property type="entry name" value="Ald_Xan_dh_C"/>
    <property type="match status" value="1"/>
</dbReference>
<dbReference type="Gene3D" id="3.30.365.10">
    <property type="entry name" value="Aldehyde oxidase/xanthine dehydrogenase, molybdopterin binding domain"/>
    <property type="match status" value="4"/>
</dbReference>
<evidence type="ECO:0000313" key="4">
    <source>
        <dbReference type="EMBL" id="QHQ35616.1"/>
    </source>
</evidence>
<name>A0A6P1T2C1_9RHOB</name>
<evidence type="ECO:0000313" key="5">
    <source>
        <dbReference type="Proteomes" id="UP000464495"/>
    </source>
</evidence>
<keyword evidence="5" id="KW-1185">Reference proteome</keyword>
<dbReference type="PANTHER" id="PTHR11908:SF132">
    <property type="entry name" value="ALDEHYDE OXIDASE 1-RELATED"/>
    <property type="match status" value="1"/>
</dbReference>
<accession>A0A6P1T2C1</accession>
<dbReference type="Pfam" id="PF01315">
    <property type="entry name" value="Ald_Xan_dh_C"/>
    <property type="match status" value="1"/>
</dbReference>
<dbReference type="SUPFAM" id="SSF56003">
    <property type="entry name" value="Molybdenum cofactor-binding domain"/>
    <property type="match status" value="1"/>
</dbReference>
<dbReference type="KEGG" id="amaq:GO499_10720"/>
<dbReference type="AlphaFoldDB" id="A0A6P1T2C1"/>
<dbReference type="InterPro" id="IPR008274">
    <property type="entry name" value="AldOxase/xan_DH_MoCoBD1"/>
</dbReference>
<dbReference type="InterPro" id="IPR037165">
    <property type="entry name" value="AldOxase/xan_DH_Mopterin-bd_sf"/>
</dbReference>
<keyword evidence="1" id="KW-0500">Molybdenum</keyword>
<dbReference type="GO" id="GO:0005506">
    <property type="term" value="F:iron ion binding"/>
    <property type="evidence" value="ECO:0007669"/>
    <property type="project" value="InterPro"/>
</dbReference>
<dbReference type="PANTHER" id="PTHR11908">
    <property type="entry name" value="XANTHINE DEHYDROGENASE"/>
    <property type="match status" value="1"/>
</dbReference>
<dbReference type="Proteomes" id="UP000464495">
    <property type="component" value="Chromosome"/>
</dbReference>
<dbReference type="InterPro" id="IPR000674">
    <property type="entry name" value="Ald_Oxase/Xan_DH_a/b"/>
</dbReference>
<gene>
    <name evidence="4" type="ORF">GO499_10720</name>
</gene>
<dbReference type="InterPro" id="IPR016208">
    <property type="entry name" value="Ald_Oxase/xanthine_DH-like"/>
</dbReference>
<keyword evidence="2" id="KW-0560">Oxidoreductase</keyword>
<feature type="domain" description="Aldehyde oxidase/xanthine dehydrogenase a/b hammerhead" evidence="3">
    <location>
        <begin position="20"/>
        <end position="139"/>
    </location>
</feature>
<dbReference type="GO" id="GO:0016491">
    <property type="term" value="F:oxidoreductase activity"/>
    <property type="evidence" value="ECO:0007669"/>
    <property type="project" value="UniProtKB-KW"/>
</dbReference>
<evidence type="ECO:0000256" key="1">
    <source>
        <dbReference type="ARBA" id="ARBA00022505"/>
    </source>
</evidence>
<evidence type="ECO:0000256" key="2">
    <source>
        <dbReference type="ARBA" id="ARBA00023002"/>
    </source>
</evidence>
<dbReference type="Pfam" id="PF20256">
    <property type="entry name" value="MoCoBD_2"/>
    <property type="match status" value="1"/>
</dbReference>
<dbReference type="SUPFAM" id="SSF54665">
    <property type="entry name" value="CO dehydrogenase molybdoprotein N-domain-like"/>
    <property type="match status" value="1"/>
</dbReference>
<dbReference type="RefSeq" id="WP_161862177.1">
    <property type="nucleotide sequence ID" value="NZ_CP046620.1"/>
</dbReference>
<organism evidence="4 5">
    <name type="scientific">Algicella marina</name>
    <dbReference type="NCBI Taxonomy" id="2683284"/>
    <lineage>
        <taxon>Bacteria</taxon>
        <taxon>Pseudomonadati</taxon>
        <taxon>Pseudomonadota</taxon>
        <taxon>Alphaproteobacteria</taxon>
        <taxon>Rhodobacterales</taxon>
        <taxon>Paracoccaceae</taxon>
        <taxon>Algicella</taxon>
    </lineage>
</organism>
<dbReference type="EMBL" id="CP046620">
    <property type="protein sequence ID" value="QHQ35616.1"/>
    <property type="molecule type" value="Genomic_DNA"/>
</dbReference>
<proteinExistence type="predicted"/>
<reference evidence="4 5" key="1">
    <citation type="submission" date="2019-12" db="EMBL/GenBank/DDBJ databases">
        <title>Complete genome sequence of Algicella marina strain 9Alg 56(T) isolated from the red alga Tichocarpus crinitus.</title>
        <authorList>
            <person name="Kim S.-G."/>
            <person name="Nedashkovskaya O.I."/>
        </authorList>
    </citation>
    <scope>NUCLEOTIDE SEQUENCE [LARGE SCALE GENOMIC DNA]</scope>
    <source>
        <strain evidence="4 5">9Alg 56</strain>
    </source>
</reference>
<dbReference type="Gene3D" id="3.90.1170.50">
    <property type="entry name" value="Aldehyde oxidase/xanthine dehydrogenase, a/b hammerhead"/>
    <property type="match status" value="1"/>
</dbReference>
<dbReference type="InterPro" id="IPR046867">
    <property type="entry name" value="AldOxase/xan_DH_MoCoBD2"/>
</dbReference>
<dbReference type="Pfam" id="PF02738">
    <property type="entry name" value="MoCoBD_1"/>
    <property type="match status" value="1"/>
</dbReference>
<sequence length="765" mass="82368">MIKFGVSQPVRRKEDDRFLKGNGRYVDDIAPDDAAHVAFFRSPSAHGVITSLDVEGAREAEGVLAVYTAADLAGKLENSVDYDALKNRDGSDSAQPVRPILAEDKVRFAGEIVAAVVAETKAQAQDALEMILLETDDLPVHVETAVGGEAIHDEAPDNLCFDWAFGDEDATASAFGAAARTATVDMIDNRIICNSMETRGAYAEWDGTRLHLALNGQGVWGSKDALAKKLGLDKGDVRVTNPDVGGGFGMKSFDYPEQFIVAMAARDLGRSTRWISGRGEAMLSDNGGRDLVTVAEAAFDADYRLTALRINSVCNLGAQLSAYAQFIQTELALKVLTGVYDVQTVFFGVKGVFTNTTPIDAYRGAGRPEAIYVVERLMDGAARQLGQDPIELKRKNFITAEQMPYTSASGELYDVGDFDRVLNRAIKEADVAGFADRKAESAKKGKLRGLGLSFYIESILGDQTEHTKIEFAEDGMVNLYVGTQSNGQGHETVFAQILHQRTGIDYDKVRFIQGDSDLIEAGGGTGGSRSVTMQGNSINATSDVMIEKFRPLAEEELEVAAADLVFEEGAFRIAGTDRSIGLMELADVARKKGLSDLLATRYTNTVPGRSYPNGAHFAEVEVDPETGVTKCVKYTVVDDFGVLMNPMLAEGQVHGGVAQGIGQAITEQVVYDEYGQLLSGTFMDYAMPRADDLPFMPFHAELVPSTANDIGMKGCGEAGTVGALAAVTNAALDAVWETGVRRVDMPLTPVRMWGWINDTAKVAAE</sequence>
<dbReference type="InterPro" id="IPR036856">
    <property type="entry name" value="Ald_Oxase/Xan_DH_a/b_sf"/>
</dbReference>
<protein>
    <submittedName>
        <fullName evidence="4">Molybdopterin-dependent oxidoreductase</fullName>
    </submittedName>
</protein>
<evidence type="ECO:0000259" key="3">
    <source>
        <dbReference type="SMART" id="SM01008"/>
    </source>
</evidence>